<dbReference type="EMBL" id="CP016907">
    <property type="protein sequence ID" value="AOC94068.1"/>
    <property type="molecule type" value="Genomic_DNA"/>
</dbReference>
<dbReference type="AlphaFoldDB" id="A0AAC9GHA0"/>
<name>A0AAC9GHA0_9FLAO</name>
<reference evidence="1 2" key="1">
    <citation type="submission" date="2016-08" db="EMBL/GenBank/DDBJ databases">
        <title>Complete genome sequence of Flavobacterium johnsoniae strain GSE09, a volatile-producing biocontrol agent isolated from cucumber (Cucumis sativus).</title>
        <authorList>
            <person name="Jeong J.-J."/>
            <person name="Oh J.Y."/>
            <person name="Jim Y.J."/>
            <person name="Sang M.K."/>
            <person name="Kim K.D."/>
        </authorList>
    </citation>
    <scope>NUCLEOTIDE SEQUENCE [LARGE SCALE GENOMIC DNA]</scope>
    <source>
        <strain evidence="1 2">GSE09</strain>
    </source>
</reference>
<gene>
    <name evidence="1" type="ORF">BB050_00931</name>
</gene>
<accession>A0AAC9GHA0</accession>
<organism evidence="1 2">
    <name type="scientific">Flavobacterium anhuiense</name>
    <dbReference type="NCBI Taxonomy" id="459526"/>
    <lineage>
        <taxon>Bacteria</taxon>
        <taxon>Pseudomonadati</taxon>
        <taxon>Bacteroidota</taxon>
        <taxon>Flavobacteriia</taxon>
        <taxon>Flavobacteriales</taxon>
        <taxon>Flavobacteriaceae</taxon>
        <taxon>Flavobacterium</taxon>
    </lineage>
</organism>
<protein>
    <recommendedName>
        <fullName evidence="3">DUF2931 family protein</fullName>
    </recommendedName>
</protein>
<sequence>MANKYIKIIVCFLLGIQINSCQMKNEKIPEWHAEMCHPANEYRIDMVKDQIFTLEGARAGMPYGGSSGRWGDSGGMWTEQHGTPIGADLTYYAGYDNTFYRLKIDFPVERMKDLVRRNYAYREVKNKAIEEYKYDGDSDLQYIMDDTDGAYKSYDRMSSLIFGFAPKGMVVVWVNYGLTVIEIGRYQAKVITDPKELESAKKRYLEIWRFSPARFDELAKEFSVPDANCELWDMFRLRYNWKPVFTSENPNFRLFTIITEYYNGEKDQMMRPWLLENKMRDRALPNVFQFFWETGIGQKFEGRIFFNQNEIFNRFKGLSGDNEIQVKIDKDNRSLEVLLNNQKLEVDSIRIYPNSKREFNDSYK</sequence>
<proteinExistence type="predicted"/>
<dbReference type="KEGG" id="fjg:BB050_00931"/>
<dbReference type="Proteomes" id="UP000093276">
    <property type="component" value="Chromosome"/>
</dbReference>
<dbReference type="Pfam" id="PF11153">
    <property type="entry name" value="DUF2931"/>
    <property type="match status" value="1"/>
</dbReference>
<evidence type="ECO:0000313" key="1">
    <source>
        <dbReference type="EMBL" id="AOC94068.1"/>
    </source>
</evidence>
<dbReference type="InterPro" id="IPR021326">
    <property type="entry name" value="DUF2931"/>
</dbReference>
<evidence type="ECO:0000313" key="2">
    <source>
        <dbReference type="Proteomes" id="UP000093276"/>
    </source>
</evidence>
<evidence type="ECO:0008006" key="3">
    <source>
        <dbReference type="Google" id="ProtNLM"/>
    </source>
</evidence>